<protein>
    <submittedName>
        <fullName evidence="1">Uncharacterized protein</fullName>
    </submittedName>
</protein>
<gene>
    <name evidence="1" type="ORF">HJA_03936</name>
</gene>
<reference evidence="1 2" key="1">
    <citation type="journal article" date="2014" name="Antonie Van Leeuwenhoek">
        <title>Hyphomonas beringensis sp. nov. and Hyphomonas chukchiensis sp. nov., isolated from surface seawater of the Bering Sea and Chukchi Sea.</title>
        <authorList>
            <person name="Li C."/>
            <person name="Lai Q."/>
            <person name="Li G."/>
            <person name="Dong C."/>
            <person name="Wang J."/>
            <person name="Liao Y."/>
            <person name="Shao Z."/>
        </authorList>
    </citation>
    <scope>NUCLEOTIDE SEQUENCE [LARGE SCALE GENOMIC DNA]</scope>
    <source>
        <strain evidence="1 2">VP2</strain>
    </source>
</reference>
<proteinExistence type="predicted"/>
<sequence length="148" mass="16946">MDREFLVTSPSVRHERIVTEIFDLCPDIVLARNVHASVEIGNLLEMFDMSVREIGDGLQPVINQPASLCVQRRPYTAATVMSADNDVPHFQYFYRKLKHRQKIYVTRRRKVCDITVHEQFTGVETYDLIGWHTAVATADPEIIGCLLS</sequence>
<comment type="caution">
    <text evidence="1">The sequence shown here is derived from an EMBL/GenBank/DDBJ whole genome shotgun (WGS) entry which is preliminary data.</text>
</comment>
<name>A0A059FIM7_9PROT</name>
<dbReference type="EMBL" id="ARYJ01000002">
    <property type="protein sequence ID" value="KCZ90348.1"/>
    <property type="molecule type" value="Genomic_DNA"/>
</dbReference>
<dbReference type="AlphaFoldDB" id="A0A059FIM7"/>
<evidence type="ECO:0000313" key="2">
    <source>
        <dbReference type="Proteomes" id="UP000024816"/>
    </source>
</evidence>
<dbReference type="AntiFam" id="ANF00103">
    <property type="entry name" value="Shadow ORF (opposite can)"/>
</dbReference>
<dbReference type="Proteomes" id="UP000024816">
    <property type="component" value="Unassembled WGS sequence"/>
</dbReference>
<evidence type="ECO:0000313" key="1">
    <source>
        <dbReference type="EMBL" id="KCZ90348.1"/>
    </source>
</evidence>
<keyword evidence="2" id="KW-1185">Reference proteome</keyword>
<organism evidence="1 2">
    <name type="scientific">Hyphomonas jannaschiana VP2</name>
    <dbReference type="NCBI Taxonomy" id="1280952"/>
    <lineage>
        <taxon>Bacteria</taxon>
        <taxon>Pseudomonadati</taxon>
        <taxon>Pseudomonadota</taxon>
        <taxon>Alphaproteobacteria</taxon>
        <taxon>Hyphomonadales</taxon>
        <taxon>Hyphomonadaceae</taxon>
        <taxon>Hyphomonas</taxon>
    </lineage>
</organism>
<accession>A0A059FIM7</accession>
<dbReference type="STRING" id="1280952.HJA_03936"/>